<sequence length="544" mass="61218">MRRLASKIKKLVASKERQEELQPDIGPDQKSAEPIVYVIPSHTTEPSSDNATDVRSKIEQDVRQFDVDAGQHLTIRIDASISADDAHNPDRNKAALATFTFYDNCNQEVLPVCELSSSPGIGPYVYLNTGVKGASTKVELTAPRGACSMHVTLRSWKKDIPVFLDELSIDVNPKALKTTFERLTSKLNNLSKETSIYIIYTTAPQMGHPSITLRSNRFAMELSERGYLVLFFPFGGVTPDNTDYSDNIMQFKREALFDVLDAISASYRRSVTFICSAFSDHQATCAIDLANLYGWMTIYECRDDMEEFRRSGYAKWHYPRLEMRAASAARYVTAVSPRLQQKMRELTGGRDVHLIPNGVSDDFLSKTKSFRTLENLNARAGSRKVGYIGHLTASWFDWPLIIRSARESPDLIYEFIGFGEPKNLDLPSNVKLIGPKTHDEFIELSRDWAIGIIPFIPSKLTYGVDPNKLYEYMALALPVVSAPMGGVISSPLTDVYYRIDQFNDLVGKRIGKVYHERDVSGLEDYLASSRWPERISSTLKLIGN</sequence>
<evidence type="ECO:0000313" key="2">
    <source>
        <dbReference type="EMBL" id="MBB5704645.1"/>
    </source>
</evidence>
<feature type="region of interest" description="Disordered" evidence="1">
    <location>
        <begin position="1"/>
        <end position="33"/>
    </location>
</feature>
<dbReference type="Proteomes" id="UP000555546">
    <property type="component" value="Unassembled WGS sequence"/>
</dbReference>
<evidence type="ECO:0000256" key="1">
    <source>
        <dbReference type="SAM" id="MobiDB-lite"/>
    </source>
</evidence>
<protein>
    <submittedName>
        <fullName evidence="2">Glycosyltransferase involved in cell wall biosynthesis</fullName>
    </submittedName>
</protein>
<dbReference type="GO" id="GO:0016740">
    <property type="term" value="F:transferase activity"/>
    <property type="evidence" value="ECO:0007669"/>
    <property type="project" value="UniProtKB-KW"/>
</dbReference>
<keyword evidence="3" id="KW-1185">Reference proteome</keyword>
<proteinExistence type="predicted"/>
<feature type="compositionally biased region" description="Basic residues" evidence="1">
    <location>
        <begin position="1"/>
        <end position="12"/>
    </location>
</feature>
<keyword evidence="2" id="KW-0808">Transferase</keyword>
<accession>A0A7W9B1R7</accession>
<dbReference type="Gene3D" id="3.40.50.2000">
    <property type="entry name" value="Glycogen Phosphorylase B"/>
    <property type="match status" value="2"/>
</dbReference>
<organism evidence="2 3">
    <name type="scientific">Brucella daejeonensis</name>
    <dbReference type="NCBI Taxonomy" id="659015"/>
    <lineage>
        <taxon>Bacteria</taxon>
        <taxon>Pseudomonadati</taxon>
        <taxon>Pseudomonadota</taxon>
        <taxon>Alphaproteobacteria</taxon>
        <taxon>Hyphomicrobiales</taxon>
        <taxon>Brucellaceae</taxon>
        <taxon>Brucella/Ochrobactrum group</taxon>
        <taxon>Brucella</taxon>
    </lineage>
</organism>
<dbReference type="AlphaFoldDB" id="A0A7W9B1R7"/>
<gene>
    <name evidence="2" type="ORF">FHS76_004575</name>
</gene>
<dbReference type="RefSeq" id="WP_183658503.1">
    <property type="nucleotide sequence ID" value="NZ_JACIJG010000044.1"/>
</dbReference>
<dbReference type="EMBL" id="JACIJG010000044">
    <property type="protein sequence ID" value="MBB5704645.1"/>
    <property type="molecule type" value="Genomic_DNA"/>
</dbReference>
<reference evidence="2 3" key="1">
    <citation type="submission" date="2020-08" db="EMBL/GenBank/DDBJ databases">
        <title>Genomic Encyclopedia of Type Strains, Phase IV (KMG-IV): sequencing the most valuable type-strain genomes for metagenomic binning, comparative biology and taxonomic classification.</title>
        <authorList>
            <person name="Goeker M."/>
        </authorList>
    </citation>
    <scope>NUCLEOTIDE SEQUENCE [LARGE SCALE GENOMIC DNA]</scope>
    <source>
        <strain evidence="2 3">DSM 26944</strain>
    </source>
</reference>
<name>A0A7W9B1R7_9HYPH</name>
<dbReference type="SUPFAM" id="SSF53756">
    <property type="entry name" value="UDP-Glycosyltransferase/glycogen phosphorylase"/>
    <property type="match status" value="1"/>
</dbReference>
<evidence type="ECO:0000313" key="3">
    <source>
        <dbReference type="Proteomes" id="UP000555546"/>
    </source>
</evidence>
<comment type="caution">
    <text evidence="2">The sequence shown here is derived from an EMBL/GenBank/DDBJ whole genome shotgun (WGS) entry which is preliminary data.</text>
</comment>